<proteinExistence type="predicted"/>
<feature type="region of interest" description="Disordered" evidence="1">
    <location>
        <begin position="91"/>
        <end position="111"/>
    </location>
</feature>
<comment type="caution">
    <text evidence="2">The sequence shown here is derived from an EMBL/GenBank/DDBJ whole genome shotgun (WGS) entry which is preliminary data.</text>
</comment>
<dbReference type="Pfam" id="PF10143">
    <property type="entry name" value="PhosphMutase"/>
    <property type="match status" value="1"/>
</dbReference>
<dbReference type="RefSeq" id="WP_021253509.1">
    <property type="nucleotide sequence ID" value="NZ_JAMDLY010000037.1"/>
</dbReference>
<keyword evidence="3" id="KW-1185">Reference proteome</keyword>
<organism evidence="2 3">
    <name type="scientific">Paenibacillus alvei</name>
    <name type="common">Bacillus alvei</name>
    <dbReference type="NCBI Taxonomy" id="44250"/>
    <lineage>
        <taxon>Bacteria</taxon>
        <taxon>Bacillati</taxon>
        <taxon>Bacillota</taxon>
        <taxon>Bacilli</taxon>
        <taxon>Bacillales</taxon>
        <taxon>Paenibacillaceae</taxon>
        <taxon>Paenibacillus</taxon>
    </lineage>
</organism>
<dbReference type="Proteomes" id="UP001527090">
    <property type="component" value="Unassembled WGS sequence"/>
</dbReference>
<dbReference type="InterPro" id="IPR004456">
    <property type="entry name" value="Pglycerate_mutase_ApgM"/>
</dbReference>
<name>A0ABT4EI41_PAEAL</name>
<evidence type="ECO:0000313" key="3">
    <source>
        <dbReference type="Proteomes" id="UP001527090"/>
    </source>
</evidence>
<gene>
    <name evidence="2" type="ORF">M5X04_29430</name>
</gene>
<evidence type="ECO:0000256" key="1">
    <source>
        <dbReference type="SAM" id="MobiDB-lite"/>
    </source>
</evidence>
<sequence length="130" mass="14249">MDSRLSNPCRGPIEALGVGIDIQPGDVVLRCNFATVEDGIVLDRRTGRIREHTDKLAESISGIEVAEGIYAYCKPATEHRPVLVLRRQGLSDQITDSDPKAPNDGKPYLPVQPLEDTLEARRLLLESTAS</sequence>
<dbReference type="PANTHER" id="PTHR31209:SF0">
    <property type="entry name" value="METALLOENZYME DOMAIN-CONTAINING PROTEIN"/>
    <property type="match status" value="1"/>
</dbReference>
<dbReference type="EMBL" id="JAMDLY010000037">
    <property type="protein sequence ID" value="MCY9533413.1"/>
    <property type="molecule type" value="Genomic_DNA"/>
</dbReference>
<evidence type="ECO:0000313" key="2">
    <source>
        <dbReference type="EMBL" id="MCY9533413.1"/>
    </source>
</evidence>
<reference evidence="2 3" key="1">
    <citation type="submission" date="2022-05" db="EMBL/GenBank/DDBJ databases">
        <title>Genome Sequencing of Bee-Associated Microbes.</title>
        <authorList>
            <person name="Dunlap C."/>
        </authorList>
    </citation>
    <scope>NUCLEOTIDE SEQUENCE [LARGE SCALE GENOMIC DNA]</scope>
    <source>
        <strain evidence="2 3">NRRL NRS-750</strain>
    </source>
</reference>
<accession>A0ABT4EI41</accession>
<dbReference type="InterPro" id="IPR042253">
    <property type="entry name" value="Pglycerate_mutase_ApgM_sf"/>
</dbReference>
<dbReference type="PANTHER" id="PTHR31209">
    <property type="entry name" value="COFACTOR-INDEPENDENT PHOSPHOGLYCERATE MUTASE"/>
    <property type="match status" value="1"/>
</dbReference>
<dbReference type="Gene3D" id="3.30.70.2130">
    <property type="entry name" value="Metalloenzyme domain"/>
    <property type="match status" value="1"/>
</dbReference>
<protein>
    <submittedName>
        <fullName evidence="2">Uncharacterized protein</fullName>
    </submittedName>
</protein>